<gene>
    <name evidence="2" type="ORF">I6J18_18270</name>
</gene>
<keyword evidence="1" id="KW-1133">Transmembrane helix</keyword>
<dbReference type="EMBL" id="CP068053">
    <property type="protein sequence ID" value="QQS99522.1"/>
    <property type="molecule type" value="Genomic_DNA"/>
</dbReference>
<dbReference type="KEGG" id="ppsr:I6J18_18270"/>
<keyword evidence="3" id="KW-1185">Reference proteome</keyword>
<keyword evidence="1" id="KW-0812">Transmembrane</keyword>
<accession>A0A974NKM0</accession>
<evidence type="ECO:0000313" key="3">
    <source>
        <dbReference type="Proteomes" id="UP000595254"/>
    </source>
</evidence>
<dbReference type="AlphaFoldDB" id="A0A974NKM0"/>
<name>A0A974NKM0_PERPY</name>
<dbReference type="RefSeq" id="WP_161629157.1">
    <property type="nucleotide sequence ID" value="NZ_CP068053.1"/>
</dbReference>
<dbReference type="SUPFAM" id="SSF52467">
    <property type="entry name" value="DHS-like NAD/FAD-binding domain"/>
    <property type="match status" value="1"/>
</dbReference>
<evidence type="ECO:0000313" key="2">
    <source>
        <dbReference type="EMBL" id="QQS99522.1"/>
    </source>
</evidence>
<feature type="transmembrane region" description="Helical" evidence="1">
    <location>
        <begin position="21"/>
        <end position="41"/>
    </location>
</feature>
<dbReference type="Proteomes" id="UP000595254">
    <property type="component" value="Chromosome"/>
</dbReference>
<dbReference type="InterPro" id="IPR029035">
    <property type="entry name" value="DHS-like_NAD/FAD-binding_dom"/>
</dbReference>
<proteinExistence type="predicted"/>
<reference evidence="2 3" key="1">
    <citation type="submission" date="2021-01" db="EMBL/GenBank/DDBJ databases">
        <title>FDA dAtabase for Regulatory Grade micrObial Sequences (FDA-ARGOS): Supporting development and validation of Infectious Disease Dx tests.</title>
        <authorList>
            <person name="Nelson B."/>
            <person name="Plummer A."/>
            <person name="Tallon L."/>
            <person name="Sadzewicz L."/>
            <person name="Zhao X."/>
            <person name="Boylan J."/>
            <person name="Ott S."/>
            <person name="Bowen H."/>
            <person name="Vavikolanu K."/>
            <person name="Mehta A."/>
            <person name="Aluvathingal J."/>
            <person name="Nadendla S."/>
            <person name="Myers T."/>
            <person name="Yan Y."/>
            <person name="Sichtig H."/>
        </authorList>
    </citation>
    <scope>NUCLEOTIDE SEQUENCE [LARGE SCALE GENOMIC DNA]</scope>
    <source>
        <strain evidence="2 3">FDAARGOS_1161</strain>
    </source>
</reference>
<evidence type="ECO:0000256" key="1">
    <source>
        <dbReference type="SAM" id="Phobius"/>
    </source>
</evidence>
<sequence>MHQTFQASIERAKKTLEDAEYVLLGGGAGLSAAAGITHIAGKDLQPSGIWSMI</sequence>
<keyword evidence="1" id="KW-0472">Membrane</keyword>
<organism evidence="2 3">
    <name type="scientific">Peribacillus psychrosaccharolyticus</name>
    <name type="common">Bacillus psychrosaccharolyticus</name>
    <dbReference type="NCBI Taxonomy" id="1407"/>
    <lineage>
        <taxon>Bacteria</taxon>
        <taxon>Bacillati</taxon>
        <taxon>Bacillota</taxon>
        <taxon>Bacilli</taxon>
        <taxon>Bacillales</taxon>
        <taxon>Bacillaceae</taxon>
        <taxon>Peribacillus</taxon>
    </lineage>
</organism>
<protein>
    <submittedName>
        <fullName evidence="2">Uncharacterized protein</fullName>
    </submittedName>
</protein>